<dbReference type="InterPro" id="IPR027417">
    <property type="entry name" value="P-loop_NTPase"/>
</dbReference>
<evidence type="ECO:0000313" key="2">
    <source>
        <dbReference type="Proteomes" id="UP000077469"/>
    </source>
</evidence>
<reference evidence="1 2" key="1">
    <citation type="submission" date="2014-01" db="EMBL/GenBank/DDBJ databases">
        <title>Genome sequencing of Thermotog hypogea.</title>
        <authorList>
            <person name="Zhang X."/>
            <person name="Alvare G."/>
            <person name="Fristensky B."/>
            <person name="Chen L."/>
            <person name="Suen T."/>
            <person name="Chen Q."/>
            <person name="Ma K."/>
        </authorList>
    </citation>
    <scope>NUCLEOTIDE SEQUENCE [LARGE SCALE GENOMIC DNA]</scope>
    <source>
        <strain evidence="1 2">DSM 11164</strain>
    </source>
</reference>
<name>A0A0X1KS22_9THEM</name>
<accession>A0A0X1KS22</accession>
<dbReference type="OrthoDB" id="9783544at2"/>
<protein>
    <submittedName>
        <fullName evidence="1">Uncharacterized protein</fullName>
    </submittedName>
</protein>
<dbReference type="AlphaFoldDB" id="A0A0X1KS22"/>
<proteinExistence type="predicted"/>
<dbReference type="SUPFAM" id="SSF52540">
    <property type="entry name" value="P-loop containing nucleoside triphosphate hydrolases"/>
    <property type="match status" value="1"/>
</dbReference>
<gene>
    <name evidence="1" type="ORF">AJ81_07080</name>
</gene>
<dbReference type="PaxDb" id="1123384-AJ81_07080"/>
<dbReference type="KEGG" id="phy:AJ81_07080"/>
<organism evidence="1 2">
    <name type="scientific">Pseudothermotoga hypogea DSM 11164 = NBRC 106472</name>
    <dbReference type="NCBI Taxonomy" id="1123384"/>
    <lineage>
        <taxon>Bacteria</taxon>
        <taxon>Thermotogati</taxon>
        <taxon>Thermotogota</taxon>
        <taxon>Thermotogae</taxon>
        <taxon>Thermotogales</taxon>
        <taxon>Thermotogaceae</taxon>
        <taxon>Pseudothermotoga</taxon>
    </lineage>
</organism>
<sequence>MLSLGVLGTAKNTGKTTTLNALLKCLSEKSIAITSIGFDGEDLDHITGLPKPKVLVEEGNFVVTSEEAAKHSTARLHLLRRFDIKTALGSICLYRVRGSGTVVLVGPHSSEDLLAIKEVLEKDMVEVFLIDGAINRIVPFQHSDFVILAVGASRSTNLDFLLSETRVIVKTLRLPIDKQGRKIVEGLVSLEKLSSLRGEHVLVESPMHLLLTDDLTKLEQLLNETNVAVMRKPELLCVTVNPCYPERRMEGYTLARIDLSELSKAIERELDVPCLNVTEEEERLCKIVEEKIDKRS</sequence>
<evidence type="ECO:0000313" key="1">
    <source>
        <dbReference type="EMBL" id="AJC73990.1"/>
    </source>
</evidence>
<dbReference type="PATRIC" id="fig|1123384.7.peg.1422"/>
<dbReference type="Proteomes" id="UP000077469">
    <property type="component" value="Chromosome"/>
</dbReference>
<dbReference type="EMBL" id="CP007141">
    <property type="protein sequence ID" value="AJC73990.1"/>
    <property type="molecule type" value="Genomic_DNA"/>
</dbReference>
<keyword evidence="2" id="KW-1185">Reference proteome</keyword>
<dbReference type="RefSeq" id="WP_031504392.1">
    <property type="nucleotide sequence ID" value="NC_022795.1"/>
</dbReference>
<dbReference type="STRING" id="1123384.AJ81_07080"/>